<evidence type="ECO:0000313" key="2">
    <source>
        <dbReference type="EMBL" id="MDP9841851.1"/>
    </source>
</evidence>
<evidence type="ECO:0000259" key="1">
    <source>
        <dbReference type="Pfam" id="PF17765"/>
    </source>
</evidence>
<comment type="caution">
    <text evidence="2">The sequence shown here is derived from an EMBL/GenBank/DDBJ whole genome shotgun (WGS) entry which is preliminary data.</text>
</comment>
<dbReference type="Pfam" id="PF17765">
    <property type="entry name" value="MLTR_LBD"/>
    <property type="match status" value="1"/>
</dbReference>
<sequence length="115" mass="12624">MAFSVTLERLRVPEIAEHAYLHELARPQRVAGRGRQPIRRGVRLLLEGMRDIPAIIVDHRMVIVAENTLGHAVFGLTEEPGSRDRERHRAALTGVPAPPFVRVAGDGMGGCSSRA</sequence>
<name>A0ABT9Q656_9ACTN</name>
<dbReference type="RefSeq" id="WP_307555508.1">
    <property type="nucleotide sequence ID" value="NZ_JAUSQU010000001.1"/>
</dbReference>
<dbReference type="Proteomes" id="UP001225356">
    <property type="component" value="Unassembled WGS sequence"/>
</dbReference>
<dbReference type="InterPro" id="IPR041413">
    <property type="entry name" value="MLTR_LBD"/>
</dbReference>
<organism evidence="2 3">
    <name type="scientific">Streptosporangium lutulentum</name>
    <dbReference type="NCBI Taxonomy" id="1461250"/>
    <lineage>
        <taxon>Bacteria</taxon>
        <taxon>Bacillati</taxon>
        <taxon>Actinomycetota</taxon>
        <taxon>Actinomycetes</taxon>
        <taxon>Streptosporangiales</taxon>
        <taxon>Streptosporangiaceae</taxon>
        <taxon>Streptosporangium</taxon>
    </lineage>
</organism>
<feature type="domain" description="MmyB-like transcription regulator ligand binding" evidence="1">
    <location>
        <begin position="38"/>
        <end position="93"/>
    </location>
</feature>
<accession>A0ABT9Q656</accession>
<reference evidence="2 3" key="1">
    <citation type="submission" date="2023-07" db="EMBL/GenBank/DDBJ databases">
        <title>Sequencing the genomes of 1000 actinobacteria strains.</title>
        <authorList>
            <person name="Klenk H.-P."/>
        </authorList>
    </citation>
    <scope>NUCLEOTIDE SEQUENCE [LARGE SCALE GENOMIC DNA]</scope>
    <source>
        <strain evidence="2 3">DSM 46740</strain>
    </source>
</reference>
<dbReference type="EMBL" id="JAUSQU010000001">
    <property type="protein sequence ID" value="MDP9841851.1"/>
    <property type="molecule type" value="Genomic_DNA"/>
</dbReference>
<evidence type="ECO:0000313" key="3">
    <source>
        <dbReference type="Proteomes" id="UP001225356"/>
    </source>
</evidence>
<protein>
    <recommendedName>
        <fullName evidence="1">MmyB-like transcription regulator ligand binding domain-containing protein</fullName>
    </recommendedName>
</protein>
<gene>
    <name evidence="2" type="ORF">J2853_001062</name>
</gene>
<keyword evidence="3" id="KW-1185">Reference proteome</keyword>
<proteinExistence type="predicted"/>